<protein>
    <submittedName>
        <fullName evidence="2">Uncharacterized protein</fullName>
    </submittedName>
</protein>
<organism evidence="2 3">
    <name type="scientific">Puccinia sorghi</name>
    <dbReference type="NCBI Taxonomy" id="27349"/>
    <lineage>
        <taxon>Eukaryota</taxon>
        <taxon>Fungi</taxon>
        <taxon>Dikarya</taxon>
        <taxon>Basidiomycota</taxon>
        <taxon>Pucciniomycotina</taxon>
        <taxon>Pucciniomycetes</taxon>
        <taxon>Pucciniales</taxon>
        <taxon>Pucciniaceae</taxon>
        <taxon>Puccinia</taxon>
    </lineage>
</organism>
<accession>A0A0L6VLS8</accession>
<evidence type="ECO:0000313" key="2">
    <source>
        <dbReference type="EMBL" id="KNZ61726.1"/>
    </source>
</evidence>
<feature type="region of interest" description="Disordered" evidence="1">
    <location>
        <begin position="144"/>
        <end position="184"/>
    </location>
</feature>
<proteinExistence type="predicted"/>
<reference evidence="2 3" key="1">
    <citation type="submission" date="2015-08" db="EMBL/GenBank/DDBJ databases">
        <title>Next Generation Sequencing and Analysis of the Genome of Puccinia sorghi L Schw, the Causal Agent of Maize Common Rust.</title>
        <authorList>
            <person name="Rochi L."/>
            <person name="Burguener G."/>
            <person name="Darino M."/>
            <person name="Turjanski A."/>
            <person name="Kreff E."/>
            <person name="Dieguez M.J."/>
            <person name="Sacco F."/>
        </authorList>
    </citation>
    <scope>NUCLEOTIDE SEQUENCE [LARGE SCALE GENOMIC DNA]</scope>
    <source>
        <strain evidence="2 3">RO10H11247</strain>
    </source>
</reference>
<dbReference type="Proteomes" id="UP000037035">
    <property type="component" value="Unassembled WGS sequence"/>
</dbReference>
<dbReference type="EMBL" id="LAVV01004087">
    <property type="protein sequence ID" value="KNZ61726.1"/>
    <property type="molecule type" value="Genomic_DNA"/>
</dbReference>
<keyword evidence="3" id="KW-1185">Reference proteome</keyword>
<dbReference type="AlphaFoldDB" id="A0A0L6VLS8"/>
<evidence type="ECO:0000256" key="1">
    <source>
        <dbReference type="SAM" id="MobiDB-lite"/>
    </source>
</evidence>
<dbReference type="OrthoDB" id="3269353at2759"/>
<evidence type="ECO:0000313" key="3">
    <source>
        <dbReference type="Proteomes" id="UP000037035"/>
    </source>
</evidence>
<feature type="compositionally biased region" description="Basic residues" evidence="1">
    <location>
        <begin position="174"/>
        <end position="184"/>
    </location>
</feature>
<sequence length="184" mass="19866">MIDATGFGYPYNLQVYPAVYPSIAENLYCPALYMEPTPLVKQSKLALSQPTPASDLSTLKVEGLFGYPHNLTIYPVVYPHIQDFMYRPLPPSFPVSFGALATAEAGRGVDFRGASGGGTAAGLARGPCEPVLADGVPGAQLLVQDRGPWPSRPHLQDPSPPLPQAPALPCPLPQRHHRHQFQSR</sequence>
<gene>
    <name evidence="2" type="ORF">VP01_1367g12</name>
</gene>
<name>A0A0L6VLS8_9BASI</name>
<comment type="caution">
    <text evidence="2">The sequence shown here is derived from an EMBL/GenBank/DDBJ whole genome shotgun (WGS) entry which is preliminary data.</text>
</comment>
<dbReference type="STRING" id="27349.A0A0L6VLS8"/>
<dbReference type="VEuPathDB" id="FungiDB:VP01_1367g12"/>
<feature type="compositionally biased region" description="Pro residues" evidence="1">
    <location>
        <begin position="158"/>
        <end position="172"/>
    </location>
</feature>